<dbReference type="AlphaFoldDB" id="A0AAV7KYZ5"/>
<dbReference type="Proteomes" id="UP001066276">
    <property type="component" value="Chromosome 12"/>
</dbReference>
<sequence>MAVALKSKQKNERLAERMRGWKKMRLQADSEGEMKRDDIMRPNERGPIVNHPMALSGRFVAYLVMAVHARNL</sequence>
<accession>A0AAV7KYZ5</accession>
<feature type="compositionally biased region" description="Basic and acidic residues" evidence="1">
    <location>
        <begin position="26"/>
        <end position="44"/>
    </location>
</feature>
<organism evidence="2 3">
    <name type="scientific">Pleurodeles waltl</name>
    <name type="common">Iberian ribbed newt</name>
    <dbReference type="NCBI Taxonomy" id="8319"/>
    <lineage>
        <taxon>Eukaryota</taxon>
        <taxon>Metazoa</taxon>
        <taxon>Chordata</taxon>
        <taxon>Craniata</taxon>
        <taxon>Vertebrata</taxon>
        <taxon>Euteleostomi</taxon>
        <taxon>Amphibia</taxon>
        <taxon>Batrachia</taxon>
        <taxon>Caudata</taxon>
        <taxon>Salamandroidea</taxon>
        <taxon>Salamandridae</taxon>
        <taxon>Pleurodelinae</taxon>
        <taxon>Pleurodeles</taxon>
    </lineage>
</organism>
<dbReference type="EMBL" id="JANPWB010000016">
    <property type="protein sequence ID" value="KAJ1084701.1"/>
    <property type="molecule type" value="Genomic_DNA"/>
</dbReference>
<name>A0AAV7KYZ5_PLEWA</name>
<comment type="caution">
    <text evidence="2">The sequence shown here is derived from an EMBL/GenBank/DDBJ whole genome shotgun (WGS) entry which is preliminary data.</text>
</comment>
<feature type="compositionally biased region" description="Basic and acidic residues" evidence="1">
    <location>
        <begin position="9"/>
        <end position="19"/>
    </location>
</feature>
<feature type="region of interest" description="Disordered" evidence="1">
    <location>
        <begin position="1"/>
        <end position="45"/>
    </location>
</feature>
<evidence type="ECO:0000313" key="2">
    <source>
        <dbReference type="EMBL" id="KAJ1084701.1"/>
    </source>
</evidence>
<protein>
    <submittedName>
        <fullName evidence="2">Uncharacterized protein</fullName>
    </submittedName>
</protein>
<reference evidence="2" key="1">
    <citation type="journal article" date="2022" name="bioRxiv">
        <title>Sequencing and chromosome-scale assembly of the giantPleurodeles waltlgenome.</title>
        <authorList>
            <person name="Brown T."/>
            <person name="Elewa A."/>
            <person name="Iarovenko S."/>
            <person name="Subramanian E."/>
            <person name="Araus A.J."/>
            <person name="Petzold A."/>
            <person name="Susuki M."/>
            <person name="Suzuki K.-i.T."/>
            <person name="Hayashi T."/>
            <person name="Toyoda A."/>
            <person name="Oliveira C."/>
            <person name="Osipova E."/>
            <person name="Leigh N.D."/>
            <person name="Simon A."/>
            <person name="Yun M.H."/>
        </authorList>
    </citation>
    <scope>NUCLEOTIDE SEQUENCE</scope>
    <source>
        <strain evidence="2">20211129_DDA</strain>
        <tissue evidence="2">Liver</tissue>
    </source>
</reference>
<evidence type="ECO:0000256" key="1">
    <source>
        <dbReference type="SAM" id="MobiDB-lite"/>
    </source>
</evidence>
<proteinExistence type="predicted"/>
<keyword evidence="3" id="KW-1185">Reference proteome</keyword>
<gene>
    <name evidence="2" type="ORF">NDU88_004847</name>
</gene>
<evidence type="ECO:0000313" key="3">
    <source>
        <dbReference type="Proteomes" id="UP001066276"/>
    </source>
</evidence>